<dbReference type="GO" id="GO:0044550">
    <property type="term" value="P:secondary metabolite biosynthetic process"/>
    <property type="evidence" value="ECO:0007669"/>
    <property type="project" value="TreeGrafter"/>
</dbReference>
<reference evidence="6" key="3">
    <citation type="submission" date="2025-04" db="UniProtKB">
        <authorList>
            <consortium name="RefSeq"/>
        </authorList>
    </citation>
    <scope>IDENTIFICATION</scope>
    <source>
        <strain evidence="6">CBS 781.70</strain>
    </source>
</reference>
<evidence type="ECO:0000313" key="5">
    <source>
        <dbReference type="Proteomes" id="UP000504638"/>
    </source>
</evidence>
<dbReference type="PANTHER" id="PTHR48070:SF3">
    <property type="entry name" value="ESTERASE DBAE-RELATED"/>
    <property type="match status" value="1"/>
</dbReference>
<dbReference type="OrthoDB" id="414698at2759"/>
<evidence type="ECO:0000313" key="4">
    <source>
        <dbReference type="EMBL" id="KAF1808969.1"/>
    </source>
</evidence>
<dbReference type="GeneID" id="54420823"/>
<keyword evidence="5" id="KW-1185">Reference proteome</keyword>
<evidence type="ECO:0000313" key="6">
    <source>
        <dbReference type="RefSeq" id="XP_033530600.1"/>
    </source>
</evidence>
<dbReference type="GO" id="GO:0005634">
    <property type="term" value="C:nucleus"/>
    <property type="evidence" value="ECO:0007669"/>
    <property type="project" value="TreeGrafter"/>
</dbReference>
<dbReference type="Pfam" id="PF03959">
    <property type="entry name" value="FSH1"/>
    <property type="match status" value="1"/>
</dbReference>
<evidence type="ECO:0000256" key="1">
    <source>
        <dbReference type="ARBA" id="ARBA00005863"/>
    </source>
</evidence>
<dbReference type="InterPro" id="IPR029058">
    <property type="entry name" value="AB_hydrolase_fold"/>
</dbReference>
<reference evidence="4 6" key="1">
    <citation type="submission" date="2020-01" db="EMBL/GenBank/DDBJ databases">
        <authorList>
            <consortium name="DOE Joint Genome Institute"/>
            <person name="Haridas S."/>
            <person name="Albert R."/>
            <person name="Binder M."/>
            <person name="Bloem J."/>
            <person name="Labutti K."/>
            <person name="Salamov A."/>
            <person name="Andreopoulos B."/>
            <person name="Baker S.E."/>
            <person name="Barry K."/>
            <person name="Bills G."/>
            <person name="Bluhm B.H."/>
            <person name="Cannon C."/>
            <person name="Castanera R."/>
            <person name="Culley D.E."/>
            <person name="Daum C."/>
            <person name="Ezra D."/>
            <person name="Gonzalez J.B."/>
            <person name="Henrissat B."/>
            <person name="Kuo A."/>
            <person name="Liang C."/>
            <person name="Lipzen A."/>
            <person name="Lutzoni F."/>
            <person name="Magnuson J."/>
            <person name="Mondo S."/>
            <person name="Nolan M."/>
            <person name="Ohm R."/>
            <person name="Pangilinan J."/>
            <person name="Park H.-J."/>
            <person name="Ramirez L."/>
            <person name="Alfaro M."/>
            <person name="Sun H."/>
            <person name="Tritt A."/>
            <person name="Yoshinaga Y."/>
            <person name="Zwiers L.-H."/>
            <person name="Turgeon B.G."/>
            <person name="Goodwin S.B."/>
            <person name="Spatafora J.W."/>
            <person name="Crous P.W."/>
            <person name="Grigoriev I.V."/>
        </authorList>
    </citation>
    <scope>NUCLEOTIDE SEQUENCE</scope>
    <source>
        <strain evidence="4 6">CBS 781.70</strain>
    </source>
</reference>
<proteinExistence type="inferred from homology"/>
<dbReference type="GO" id="GO:0016787">
    <property type="term" value="F:hydrolase activity"/>
    <property type="evidence" value="ECO:0007669"/>
    <property type="project" value="UniProtKB-KW"/>
</dbReference>
<organism evidence="4">
    <name type="scientific">Eremomyces bilateralis CBS 781.70</name>
    <dbReference type="NCBI Taxonomy" id="1392243"/>
    <lineage>
        <taxon>Eukaryota</taxon>
        <taxon>Fungi</taxon>
        <taxon>Dikarya</taxon>
        <taxon>Ascomycota</taxon>
        <taxon>Pezizomycotina</taxon>
        <taxon>Dothideomycetes</taxon>
        <taxon>Dothideomycetes incertae sedis</taxon>
        <taxon>Eremomycetales</taxon>
        <taxon>Eremomycetaceae</taxon>
        <taxon>Eremomyces</taxon>
    </lineage>
</organism>
<dbReference type="AlphaFoldDB" id="A0A6G1FTG6"/>
<dbReference type="RefSeq" id="XP_033530600.1">
    <property type="nucleotide sequence ID" value="XM_033680253.1"/>
</dbReference>
<dbReference type="PANTHER" id="PTHR48070">
    <property type="entry name" value="ESTERASE OVCA2"/>
    <property type="match status" value="1"/>
</dbReference>
<evidence type="ECO:0000256" key="2">
    <source>
        <dbReference type="ARBA" id="ARBA00022801"/>
    </source>
</evidence>
<dbReference type="EMBL" id="ML975177">
    <property type="protein sequence ID" value="KAF1808969.1"/>
    <property type="molecule type" value="Genomic_DNA"/>
</dbReference>
<dbReference type="InterPro" id="IPR005645">
    <property type="entry name" value="FSH-like_dom"/>
</dbReference>
<evidence type="ECO:0000259" key="3">
    <source>
        <dbReference type="Pfam" id="PF03959"/>
    </source>
</evidence>
<dbReference type="Gene3D" id="3.40.50.1820">
    <property type="entry name" value="alpha/beta hydrolase"/>
    <property type="match status" value="1"/>
</dbReference>
<dbReference type="GO" id="GO:0005737">
    <property type="term" value="C:cytoplasm"/>
    <property type="evidence" value="ECO:0007669"/>
    <property type="project" value="TreeGrafter"/>
</dbReference>
<protein>
    <submittedName>
        <fullName evidence="4 6">Citrinin biosynthesis oxidoreductase CtnB</fullName>
    </submittedName>
</protein>
<sequence length="271" mass="29585">MAQNGTTYIDPRVNPESTKSFPRILCLHGGGTTAEIFRAQCRCLIPPLNQHFRLVFADGPFICGAGPGIHPVYTSFGPQFRRWLGWLDSHPTVDDESAEDEIEYTLKTAIEEDDRLGGTGPWVGILGFSQGAKIAASLLFDRQVGKAKGIPDPYGGDWKFAVIMAGRGPIVRLTKATRGIEGLQSAGKHDDGKDVELKGDAHVLKMPTIHVHGVADAGIALHRRLLQKYCAPGTTTLIEWNGDHRIPIKTLDVEVVTRAIFDVARKEGVIE</sequence>
<keyword evidence="2" id="KW-0378">Hydrolase</keyword>
<reference evidence="6" key="2">
    <citation type="submission" date="2020-04" db="EMBL/GenBank/DDBJ databases">
        <authorList>
            <consortium name="NCBI Genome Project"/>
        </authorList>
    </citation>
    <scope>NUCLEOTIDE SEQUENCE</scope>
    <source>
        <strain evidence="6">CBS 781.70</strain>
    </source>
</reference>
<gene>
    <name evidence="4 6" type="ORF">P152DRAFT_462022</name>
</gene>
<accession>A0A6G1FTG6</accession>
<feature type="domain" description="Serine hydrolase" evidence="3">
    <location>
        <begin position="22"/>
        <end position="252"/>
    </location>
</feature>
<dbReference type="InterPro" id="IPR050593">
    <property type="entry name" value="LovG"/>
</dbReference>
<dbReference type="Proteomes" id="UP000504638">
    <property type="component" value="Unplaced"/>
</dbReference>
<dbReference type="SUPFAM" id="SSF53474">
    <property type="entry name" value="alpha/beta-Hydrolases"/>
    <property type="match status" value="1"/>
</dbReference>
<name>A0A6G1FTG6_9PEZI</name>
<comment type="similarity">
    <text evidence="1">Belongs to the LovG family.</text>
</comment>